<dbReference type="RefSeq" id="WP_089082683.1">
    <property type="nucleotide sequence ID" value="NZ_AP018823.1"/>
</dbReference>
<dbReference type="InterPro" id="IPR010710">
    <property type="entry name" value="DUF1289"/>
</dbReference>
<evidence type="ECO:0008006" key="3">
    <source>
        <dbReference type="Google" id="ProtNLM"/>
    </source>
</evidence>
<protein>
    <recommendedName>
        <fullName evidence="3">DUF1289 domain-containing protein</fullName>
    </recommendedName>
</protein>
<proteinExistence type="predicted"/>
<keyword evidence="2" id="KW-1185">Reference proteome</keyword>
<dbReference type="Pfam" id="PF14375">
    <property type="entry name" value="Cys_rich_CWC"/>
    <property type="match status" value="1"/>
</dbReference>
<reference evidence="2" key="1">
    <citation type="journal article" date="2017" name="Biotechnol. Biofuels">
        <title>Evaluation of environmental bacterial communities as a factor affecting the growth of duckweed Lemna minor.</title>
        <authorList>
            <person name="Ishizawa H."/>
            <person name="Kuroda M."/>
            <person name="Morikawa M."/>
            <person name="Ike M."/>
        </authorList>
    </citation>
    <scope>NUCLEOTIDE SEQUENCE [LARGE SCALE GENOMIC DNA]</scope>
    <source>
        <strain evidence="2">H3</strain>
    </source>
</reference>
<reference evidence="1 2" key="2">
    <citation type="journal article" date="2017" name="Genome Announc.">
        <title>Draft genome sequence of Aquitalea magnusonii strain H3, a plant growth-promoting bacterium of duckweed Lemna minor.</title>
        <authorList>
            <person name="Ishizawa H."/>
            <person name="Kuroda M."/>
            <person name="Ike M."/>
        </authorList>
    </citation>
    <scope>NUCLEOTIDE SEQUENCE [LARGE SCALE GENOMIC DNA]</scope>
    <source>
        <strain evidence="1 2">H3</strain>
    </source>
</reference>
<name>A0A3G9G9N6_9NEIS</name>
<reference evidence="2" key="3">
    <citation type="journal article" date="2017" name="Plant Physiol. Biochem.">
        <title>Differential oxidative and antioxidative response of duckweed Lemna minor toward plant growth promoting/inhibiting bacteria.</title>
        <authorList>
            <person name="Ishizawa H."/>
            <person name="Kuroda M."/>
            <person name="Morikawa M."/>
            <person name="Ike M."/>
        </authorList>
    </citation>
    <scope>NUCLEOTIDE SEQUENCE [LARGE SCALE GENOMIC DNA]</scope>
    <source>
        <strain evidence="2">H3</strain>
    </source>
</reference>
<dbReference type="InterPro" id="IPR032720">
    <property type="entry name" value="Cys_rich_CWC"/>
</dbReference>
<dbReference type="EMBL" id="AP018823">
    <property type="protein sequence ID" value="BBF84255.1"/>
    <property type="molecule type" value="Genomic_DNA"/>
</dbReference>
<dbReference type="OrthoDB" id="8911262at2"/>
<sequence>MRQPIPSPCQQRCQLDATGEHCTSCRRTIKEIAGWPGFSDFEKKAVWNRLLSLPPQAQAKVCQQCGDSFSCGASGPAERCWCEKLPQVIPLGEEGADCLCPSCLLLAIARAASAAAPDVG</sequence>
<dbReference type="Proteomes" id="UP000198290">
    <property type="component" value="Chromosome"/>
</dbReference>
<dbReference type="Pfam" id="PF06945">
    <property type="entry name" value="DUF1289"/>
    <property type="match status" value="1"/>
</dbReference>
<accession>A0A3G9G9N6</accession>
<organism evidence="1 2">
    <name type="scientific">Aquitalea magnusonii</name>
    <dbReference type="NCBI Taxonomy" id="332411"/>
    <lineage>
        <taxon>Bacteria</taxon>
        <taxon>Pseudomonadati</taxon>
        <taxon>Pseudomonadota</taxon>
        <taxon>Betaproteobacteria</taxon>
        <taxon>Neisseriales</taxon>
        <taxon>Chromobacteriaceae</taxon>
        <taxon>Aquitalea</taxon>
    </lineage>
</organism>
<dbReference type="KEGG" id="amah:DLM_0602"/>
<dbReference type="AlphaFoldDB" id="A0A3G9G9N6"/>
<gene>
    <name evidence="1" type="ORF">DLM_0602</name>
</gene>
<evidence type="ECO:0000313" key="1">
    <source>
        <dbReference type="EMBL" id="BBF84255.1"/>
    </source>
</evidence>
<evidence type="ECO:0000313" key="2">
    <source>
        <dbReference type="Proteomes" id="UP000198290"/>
    </source>
</evidence>